<dbReference type="UniPathway" id="UPA00378"/>
<evidence type="ECO:0000256" key="2">
    <source>
        <dbReference type="ARBA" id="ARBA00004323"/>
    </source>
</evidence>
<dbReference type="OMA" id="LWCVSSW"/>
<protein>
    <recommendedName>
        <fullName evidence="14">alpha-1,3-mannosyl-glycoprotein 2-beta-N-acetylglucosaminyltransferase</fullName>
        <ecNumber evidence="14">2.4.1.101</ecNumber>
    </recommendedName>
    <alternativeName>
        <fullName evidence="15">N-glycosyl-oligosaccharide-glycoprotein N-acetylglucosaminyltransferase I</fullName>
    </alternativeName>
</protein>
<comment type="cofactor">
    <cofactor evidence="1">
        <name>Mn(2+)</name>
        <dbReference type="ChEBI" id="CHEBI:29035"/>
    </cofactor>
</comment>
<dbReference type="InterPro" id="IPR029044">
    <property type="entry name" value="Nucleotide-diphossugar_trans"/>
</dbReference>
<evidence type="ECO:0000256" key="15">
    <source>
        <dbReference type="ARBA" id="ARBA00041712"/>
    </source>
</evidence>
<reference evidence="18" key="3">
    <citation type="submission" date="2015-06" db="UniProtKB">
        <authorList>
            <consortium name="EnsemblProtists"/>
        </authorList>
    </citation>
    <scope>IDENTIFICATION</scope>
</reference>
<evidence type="ECO:0000256" key="13">
    <source>
        <dbReference type="ARBA" id="ARBA00023211"/>
    </source>
</evidence>
<dbReference type="EC" id="2.4.1.101" evidence="14"/>
<dbReference type="GO" id="GO:0000139">
    <property type="term" value="C:Golgi membrane"/>
    <property type="evidence" value="ECO:0007669"/>
    <property type="project" value="UniProtKB-SubCell"/>
</dbReference>
<comment type="pathway">
    <text evidence="3">Protein modification; protein glycosylation.</text>
</comment>
<evidence type="ECO:0000256" key="9">
    <source>
        <dbReference type="ARBA" id="ARBA00022968"/>
    </source>
</evidence>
<dbReference type="RefSeq" id="XP_005841097.1">
    <property type="nucleotide sequence ID" value="XM_005841040.1"/>
</dbReference>
<dbReference type="HOGENOM" id="CLU_2228330_0_0_1"/>
<evidence type="ECO:0000256" key="10">
    <source>
        <dbReference type="ARBA" id="ARBA00022989"/>
    </source>
</evidence>
<evidence type="ECO:0000256" key="8">
    <source>
        <dbReference type="ARBA" id="ARBA00022723"/>
    </source>
</evidence>
<evidence type="ECO:0000256" key="5">
    <source>
        <dbReference type="ARBA" id="ARBA00022676"/>
    </source>
</evidence>
<evidence type="ECO:0000256" key="1">
    <source>
        <dbReference type="ARBA" id="ARBA00001936"/>
    </source>
</evidence>
<dbReference type="EnsemblProtists" id="EKX54117">
    <property type="protein sequence ID" value="EKX54117"/>
    <property type="gene ID" value="GUITHDRAFT_63807"/>
</dbReference>
<dbReference type="PaxDb" id="55529-EKX54117"/>
<dbReference type="GO" id="GO:0046872">
    <property type="term" value="F:metal ion binding"/>
    <property type="evidence" value="ECO:0007669"/>
    <property type="project" value="UniProtKB-KW"/>
</dbReference>
<dbReference type="InterPro" id="IPR004139">
    <property type="entry name" value="Glyco_trans_13"/>
</dbReference>
<comment type="subcellular location">
    <subcellularLocation>
        <location evidence="2">Golgi apparatus membrane</location>
        <topology evidence="2">Single-pass type II membrane protein</topology>
    </subcellularLocation>
</comment>
<dbReference type="GO" id="GO:0003827">
    <property type="term" value="F:alpha-1,3-mannosylglycoprotein 2-beta-N-acetylglucosaminyltransferase activity"/>
    <property type="evidence" value="ECO:0007669"/>
    <property type="project" value="UniProtKB-EC"/>
</dbReference>
<evidence type="ECO:0000256" key="14">
    <source>
        <dbReference type="ARBA" id="ARBA00038949"/>
    </source>
</evidence>
<dbReference type="InterPro" id="IPR052261">
    <property type="entry name" value="Glycosyltransferase_13"/>
</dbReference>
<name>L1K0G9_GUITC</name>
<keyword evidence="10" id="KW-1133">Transmembrane helix</keyword>
<sequence>MHYIADHYKFVLKTVFETEKNINHAILIEEDMVMAPDALAYFEATAPLLDSDATLMCVSSWNDNAYMHMDMDEKTLHRTDFFPGLGWMLRKELWMDELRHKWPMHR</sequence>
<dbReference type="AlphaFoldDB" id="L1K0G9"/>
<organism evidence="17">
    <name type="scientific">Guillardia theta (strain CCMP2712)</name>
    <name type="common">Cryptophyte</name>
    <dbReference type="NCBI Taxonomy" id="905079"/>
    <lineage>
        <taxon>Eukaryota</taxon>
        <taxon>Cryptophyceae</taxon>
        <taxon>Pyrenomonadales</taxon>
        <taxon>Geminigeraceae</taxon>
        <taxon>Guillardia</taxon>
    </lineage>
</organism>
<evidence type="ECO:0000256" key="3">
    <source>
        <dbReference type="ARBA" id="ARBA00004922"/>
    </source>
</evidence>
<evidence type="ECO:0000313" key="17">
    <source>
        <dbReference type="EMBL" id="EKX54117.1"/>
    </source>
</evidence>
<reference evidence="17 19" key="1">
    <citation type="journal article" date="2012" name="Nature">
        <title>Algal genomes reveal evolutionary mosaicism and the fate of nucleomorphs.</title>
        <authorList>
            <consortium name="DOE Joint Genome Institute"/>
            <person name="Curtis B.A."/>
            <person name="Tanifuji G."/>
            <person name="Burki F."/>
            <person name="Gruber A."/>
            <person name="Irimia M."/>
            <person name="Maruyama S."/>
            <person name="Arias M.C."/>
            <person name="Ball S.G."/>
            <person name="Gile G.H."/>
            <person name="Hirakawa Y."/>
            <person name="Hopkins J.F."/>
            <person name="Kuo A."/>
            <person name="Rensing S.A."/>
            <person name="Schmutz J."/>
            <person name="Symeonidi A."/>
            <person name="Elias M."/>
            <person name="Eveleigh R.J."/>
            <person name="Herman E.K."/>
            <person name="Klute M.J."/>
            <person name="Nakayama T."/>
            <person name="Obornik M."/>
            <person name="Reyes-Prieto A."/>
            <person name="Armbrust E.V."/>
            <person name="Aves S.J."/>
            <person name="Beiko R.G."/>
            <person name="Coutinho P."/>
            <person name="Dacks J.B."/>
            <person name="Durnford D.G."/>
            <person name="Fast N.M."/>
            <person name="Green B.R."/>
            <person name="Grisdale C.J."/>
            <person name="Hempel F."/>
            <person name="Henrissat B."/>
            <person name="Hoppner M.P."/>
            <person name="Ishida K."/>
            <person name="Kim E."/>
            <person name="Koreny L."/>
            <person name="Kroth P.G."/>
            <person name="Liu Y."/>
            <person name="Malik S.B."/>
            <person name="Maier U.G."/>
            <person name="McRose D."/>
            <person name="Mock T."/>
            <person name="Neilson J.A."/>
            <person name="Onodera N.T."/>
            <person name="Poole A.M."/>
            <person name="Pritham E.J."/>
            <person name="Richards T.A."/>
            <person name="Rocap G."/>
            <person name="Roy S.W."/>
            <person name="Sarai C."/>
            <person name="Schaack S."/>
            <person name="Shirato S."/>
            <person name="Slamovits C.H."/>
            <person name="Spencer D.F."/>
            <person name="Suzuki S."/>
            <person name="Worden A.Z."/>
            <person name="Zauner S."/>
            <person name="Barry K."/>
            <person name="Bell C."/>
            <person name="Bharti A.K."/>
            <person name="Crow J.A."/>
            <person name="Grimwood J."/>
            <person name="Kramer R."/>
            <person name="Lindquist E."/>
            <person name="Lucas S."/>
            <person name="Salamov A."/>
            <person name="McFadden G.I."/>
            <person name="Lane C.E."/>
            <person name="Keeling P.J."/>
            <person name="Gray M.W."/>
            <person name="Grigoriev I.V."/>
            <person name="Archibald J.M."/>
        </authorList>
    </citation>
    <scope>NUCLEOTIDE SEQUENCE</scope>
    <source>
        <strain evidence="17 19">CCMP2712</strain>
    </source>
</reference>
<accession>L1K0G9</accession>
<dbReference type="SUPFAM" id="SSF53448">
    <property type="entry name" value="Nucleotide-diphospho-sugar transferases"/>
    <property type="match status" value="1"/>
</dbReference>
<keyword evidence="13" id="KW-0464">Manganese</keyword>
<dbReference type="OrthoDB" id="440755at2759"/>
<evidence type="ECO:0000256" key="16">
    <source>
        <dbReference type="ARBA" id="ARBA00049421"/>
    </source>
</evidence>
<proteinExistence type="inferred from homology"/>
<dbReference type="Proteomes" id="UP000011087">
    <property type="component" value="Unassembled WGS sequence"/>
</dbReference>
<evidence type="ECO:0000256" key="4">
    <source>
        <dbReference type="ARBA" id="ARBA00006492"/>
    </source>
</evidence>
<evidence type="ECO:0000313" key="19">
    <source>
        <dbReference type="Proteomes" id="UP000011087"/>
    </source>
</evidence>
<dbReference type="PANTHER" id="PTHR10468">
    <property type="entry name" value="PROTEIN O-LINKED-MANNOSE BETA-1,2-N-ACETYLGLUCOSAMINYLTRANSFERASE 1/ALPHA-1,3-MANNOSYL-GLYCOPROTEIN 2-BETA-N-ACETYLGLUCOSAMINYLTRANSFERASE"/>
    <property type="match status" value="1"/>
</dbReference>
<dbReference type="eggNOG" id="KOG1413">
    <property type="taxonomic scope" value="Eukaryota"/>
</dbReference>
<comment type="catalytic activity">
    <reaction evidence="16">
        <text>N(4)-(alpha-D-Man-(1-&gt;3)-[alpha-D-Man-(1-&gt;3)-[alpha-D-Man-(1-&gt;6)]-alpha-D-Man-(1-&gt;6)]-beta-D-Man-(1-&gt;4)-beta-D-GlcNAc-(1-&gt;4)-beta-D-GlcNAc)-L-asparaginyl-[protein] (N-glucan mannose isomer 5A1,2) + UDP-N-acetyl-alpha-D-glucosamine = N(4)-{beta-D-GlcNAc-(1-&gt;2)-alpha-D-Man-(1-&gt;3)-[alpha-D-Man-(1-&gt;3)-[alpha-D-Man-(1-&gt;6)]-alpha-D-Man-(1-&gt;6)]-beta-D-Man-(1-&gt;4)-beta-D-GlcNAc-(1-&gt;4)-beta-D-GlcNAc}-L-asparaginyl-[protein] + UDP + H(+)</text>
        <dbReference type="Rhea" id="RHEA:11456"/>
        <dbReference type="Rhea" id="RHEA-COMP:14367"/>
        <dbReference type="Rhea" id="RHEA-COMP:14368"/>
        <dbReference type="ChEBI" id="CHEBI:15378"/>
        <dbReference type="ChEBI" id="CHEBI:57705"/>
        <dbReference type="ChEBI" id="CHEBI:58223"/>
        <dbReference type="ChEBI" id="CHEBI:59087"/>
        <dbReference type="ChEBI" id="CHEBI:60625"/>
        <dbReference type="EC" id="2.4.1.101"/>
    </reaction>
</comment>
<keyword evidence="19" id="KW-1185">Reference proteome</keyword>
<evidence type="ECO:0000313" key="18">
    <source>
        <dbReference type="EnsemblProtists" id="EKX54117"/>
    </source>
</evidence>
<dbReference type="Gene3D" id="3.90.550.10">
    <property type="entry name" value="Spore Coat Polysaccharide Biosynthesis Protein SpsA, Chain A"/>
    <property type="match status" value="1"/>
</dbReference>
<keyword evidence="5" id="KW-0328">Glycosyltransferase</keyword>
<dbReference type="GeneID" id="17310893"/>
<dbReference type="Pfam" id="PF03071">
    <property type="entry name" value="GNT-I"/>
    <property type="match status" value="1"/>
</dbReference>
<keyword evidence="8" id="KW-0479">Metal-binding</keyword>
<keyword evidence="12" id="KW-0472">Membrane</keyword>
<evidence type="ECO:0000256" key="7">
    <source>
        <dbReference type="ARBA" id="ARBA00022692"/>
    </source>
</evidence>
<dbReference type="PANTHER" id="PTHR10468:SF0">
    <property type="entry name" value="ALPHA-1,3-MANNOSYL-GLYCOPROTEIN 2-BETA-N-ACETYLGLUCOSAMINYLTRANSFERASE"/>
    <property type="match status" value="1"/>
</dbReference>
<dbReference type="KEGG" id="gtt:GUITHDRAFT_63807"/>
<keyword evidence="11" id="KW-0333">Golgi apparatus</keyword>
<comment type="similarity">
    <text evidence="4">Belongs to the glycosyltransferase 13 family.</text>
</comment>
<gene>
    <name evidence="17" type="ORF">GUITHDRAFT_63807</name>
</gene>
<dbReference type="EMBL" id="JH992968">
    <property type="protein sequence ID" value="EKX54117.1"/>
    <property type="molecule type" value="Genomic_DNA"/>
</dbReference>
<evidence type="ECO:0000256" key="12">
    <source>
        <dbReference type="ARBA" id="ARBA00023136"/>
    </source>
</evidence>
<reference evidence="19" key="2">
    <citation type="submission" date="2012-11" db="EMBL/GenBank/DDBJ databases">
        <authorList>
            <person name="Kuo A."/>
            <person name="Curtis B.A."/>
            <person name="Tanifuji G."/>
            <person name="Burki F."/>
            <person name="Gruber A."/>
            <person name="Irimia M."/>
            <person name="Maruyama S."/>
            <person name="Arias M.C."/>
            <person name="Ball S.G."/>
            <person name="Gile G.H."/>
            <person name="Hirakawa Y."/>
            <person name="Hopkins J.F."/>
            <person name="Rensing S.A."/>
            <person name="Schmutz J."/>
            <person name="Symeonidi A."/>
            <person name="Elias M."/>
            <person name="Eveleigh R.J."/>
            <person name="Herman E.K."/>
            <person name="Klute M.J."/>
            <person name="Nakayama T."/>
            <person name="Obornik M."/>
            <person name="Reyes-Prieto A."/>
            <person name="Armbrust E.V."/>
            <person name="Aves S.J."/>
            <person name="Beiko R.G."/>
            <person name="Coutinho P."/>
            <person name="Dacks J.B."/>
            <person name="Durnford D.G."/>
            <person name="Fast N.M."/>
            <person name="Green B.R."/>
            <person name="Grisdale C."/>
            <person name="Hempe F."/>
            <person name="Henrissat B."/>
            <person name="Hoppner M.P."/>
            <person name="Ishida K.-I."/>
            <person name="Kim E."/>
            <person name="Koreny L."/>
            <person name="Kroth P.G."/>
            <person name="Liu Y."/>
            <person name="Malik S.-B."/>
            <person name="Maier U.G."/>
            <person name="McRose D."/>
            <person name="Mock T."/>
            <person name="Neilson J.A."/>
            <person name="Onodera N.T."/>
            <person name="Poole A.M."/>
            <person name="Pritham E.J."/>
            <person name="Richards T.A."/>
            <person name="Rocap G."/>
            <person name="Roy S.W."/>
            <person name="Sarai C."/>
            <person name="Schaack S."/>
            <person name="Shirato S."/>
            <person name="Slamovits C.H."/>
            <person name="Spencer D.F."/>
            <person name="Suzuki S."/>
            <person name="Worden A.Z."/>
            <person name="Zauner S."/>
            <person name="Barry K."/>
            <person name="Bell C."/>
            <person name="Bharti A.K."/>
            <person name="Crow J.A."/>
            <person name="Grimwood J."/>
            <person name="Kramer R."/>
            <person name="Lindquist E."/>
            <person name="Lucas S."/>
            <person name="Salamov A."/>
            <person name="McFadden G.I."/>
            <person name="Lane C.E."/>
            <person name="Keeling P.J."/>
            <person name="Gray M.W."/>
            <person name="Grigoriev I.V."/>
            <person name="Archibald J.M."/>
        </authorList>
    </citation>
    <scope>NUCLEOTIDE SEQUENCE</scope>
    <source>
        <strain evidence="19">CCMP2712</strain>
    </source>
</reference>
<keyword evidence="6" id="KW-0808">Transferase</keyword>
<evidence type="ECO:0000256" key="11">
    <source>
        <dbReference type="ARBA" id="ARBA00023034"/>
    </source>
</evidence>
<evidence type="ECO:0000256" key="6">
    <source>
        <dbReference type="ARBA" id="ARBA00022679"/>
    </source>
</evidence>
<keyword evidence="9" id="KW-0735">Signal-anchor</keyword>
<keyword evidence="7" id="KW-0812">Transmembrane</keyword>